<reference evidence="1 2" key="1">
    <citation type="submission" date="2016-04" db="EMBL/GenBank/DDBJ databases">
        <title>Complete genome sequence of Bacillus oceanisediminis strain 2691.</title>
        <authorList>
            <person name="Jeong H."/>
            <person name="Kim H.J."/>
            <person name="Lee D.-W."/>
        </authorList>
    </citation>
    <scope>NUCLEOTIDE SEQUENCE [LARGE SCALE GENOMIC DNA]</scope>
    <source>
        <strain evidence="1 2">2691</strain>
    </source>
</reference>
<sequence>MMEMFRTYTDYVNKTALTIPDQFIDVKTGASVKVSKKIQDQVDYHSNNNTLIHLVLSALNSYLHPKNMNSDIILAEINEIKKMMQSGYVPVQTPAYKEKKALHESISDEVDIKEVEDVLEAFGG</sequence>
<evidence type="ECO:0000313" key="2">
    <source>
        <dbReference type="Proteomes" id="UP000077856"/>
    </source>
</evidence>
<dbReference type="AlphaFoldDB" id="A0A160MB95"/>
<dbReference type="STRING" id="1196031.A361_13500"/>
<dbReference type="eggNOG" id="ENOG50338AA">
    <property type="taxonomic scope" value="Bacteria"/>
</dbReference>
<dbReference type="Proteomes" id="UP000077856">
    <property type="component" value="Chromosome"/>
</dbReference>
<protein>
    <submittedName>
        <fullName evidence="1">Uncharacterized protein</fullName>
    </submittedName>
</protein>
<proteinExistence type="predicted"/>
<gene>
    <name evidence="1" type="ORF">A361_13500</name>
</gene>
<evidence type="ECO:0000313" key="1">
    <source>
        <dbReference type="EMBL" id="AND40117.1"/>
    </source>
</evidence>
<dbReference type="KEGG" id="bon:A361_13500"/>
<accession>A0A160MB95</accession>
<organism evidence="1 2">
    <name type="scientific">Cytobacillus oceanisediminis 2691</name>
    <dbReference type="NCBI Taxonomy" id="1196031"/>
    <lineage>
        <taxon>Bacteria</taxon>
        <taxon>Bacillati</taxon>
        <taxon>Bacillota</taxon>
        <taxon>Bacilli</taxon>
        <taxon>Bacillales</taxon>
        <taxon>Bacillaceae</taxon>
        <taxon>Cytobacillus</taxon>
    </lineage>
</organism>
<name>A0A160MB95_9BACI</name>
<dbReference type="EMBL" id="CP015506">
    <property type="protein sequence ID" value="AND40117.1"/>
    <property type="molecule type" value="Genomic_DNA"/>
</dbReference>